<protein>
    <recommendedName>
        <fullName evidence="2">CSC1/OSCA1-like cytosolic domain-containing protein</fullName>
    </recommendedName>
</protein>
<feature type="non-terminal residue" evidence="3">
    <location>
        <position position="183"/>
    </location>
</feature>
<dbReference type="Proteomes" id="UP000553632">
    <property type="component" value="Unassembled WGS sequence"/>
</dbReference>
<dbReference type="InterPro" id="IPR027815">
    <property type="entry name" value="CSC1/OSCA1-like_cyt"/>
</dbReference>
<feature type="region of interest" description="Disordered" evidence="1">
    <location>
        <begin position="89"/>
        <end position="119"/>
    </location>
</feature>
<evidence type="ECO:0000313" key="3">
    <source>
        <dbReference type="EMBL" id="KAF4683201.1"/>
    </source>
</evidence>
<gene>
    <name evidence="3" type="ORF">FOZ63_002959</name>
</gene>
<dbReference type="EMBL" id="JABANO010040673">
    <property type="protein sequence ID" value="KAF4683201.1"/>
    <property type="molecule type" value="Genomic_DNA"/>
</dbReference>
<keyword evidence="4" id="KW-1185">Reference proteome</keyword>
<organism evidence="3 4">
    <name type="scientific">Perkinsus olseni</name>
    <name type="common">Perkinsus atlanticus</name>
    <dbReference type="NCBI Taxonomy" id="32597"/>
    <lineage>
        <taxon>Eukaryota</taxon>
        <taxon>Sar</taxon>
        <taxon>Alveolata</taxon>
        <taxon>Perkinsozoa</taxon>
        <taxon>Perkinsea</taxon>
        <taxon>Perkinsida</taxon>
        <taxon>Perkinsidae</taxon>
        <taxon>Perkinsus</taxon>
    </lineage>
</organism>
<evidence type="ECO:0000256" key="1">
    <source>
        <dbReference type="SAM" id="MobiDB-lite"/>
    </source>
</evidence>
<accession>A0A7J6NJH8</accession>
<feature type="domain" description="CSC1/OSCA1-like cytosolic" evidence="2">
    <location>
        <begin position="5"/>
        <end position="81"/>
    </location>
</feature>
<name>A0A7J6NJH8_PEROL</name>
<comment type="caution">
    <text evidence="3">The sequence shown here is derived from an EMBL/GenBank/DDBJ whole genome shotgun (WGS) entry which is preliminary data.</text>
</comment>
<evidence type="ECO:0000313" key="4">
    <source>
        <dbReference type="Proteomes" id="UP000553632"/>
    </source>
</evidence>
<sequence>MPDGVADVRIGLEIKDIEDAVNERYAMVSKLEHAYNVLKYKGVRPQHRLKICGKEKVDSIDYYEAKINEYNTKISAVVAKAIEYQEMAHDDNQEEGGGGGIILCKNDDDDEDENDDDKLKQKKSILSARIVHGILGGGDDIIRVRSGAFITFNNLKSSMAARQMVHYKIPFVMRTVGAPATKD</sequence>
<proteinExistence type="predicted"/>
<dbReference type="OMA" id="VNERYAM"/>
<dbReference type="Pfam" id="PF14703">
    <property type="entry name" value="PHM7_cyt"/>
    <property type="match status" value="1"/>
</dbReference>
<dbReference type="AlphaFoldDB" id="A0A7J6NJH8"/>
<evidence type="ECO:0000259" key="2">
    <source>
        <dbReference type="Pfam" id="PF14703"/>
    </source>
</evidence>
<reference evidence="3 4" key="1">
    <citation type="submission" date="2020-04" db="EMBL/GenBank/DDBJ databases">
        <title>Perkinsus olseni comparative genomics.</title>
        <authorList>
            <person name="Bogema D.R."/>
        </authorList>
    </citation>
    <scope>NUCLEOTIDE SEQUENCE [LARGE SCALE GENOMIC DNA]</scope>
    <source>
        <strain evidence="3 4">ATCC PRA-207</strain>
    </source>
</reference>
<feature type="compositionally biased region" description="Acidic residues" evidence="1">
    <location>
        <begin position="107"/>
        <end position="116"/>
    </location>
</feature>